<comment type="caution">
    <text evidence="3">The sequence shown here is derived from an EMBL/GenBank/DDBJ whole genome shotgun (WGS) entry which is preliminary data.</text>
</comment>
<reference evidence="3" key="2">
    <citation type="submission" date="2020-09" db="EMBL/GenBank/DDBJ databases">
        <authorList>
            <person name="Sun Q."/>
            <person name="Sedlacek I."/>
        </authorList>
    </citation>
    <scope>NUCLEOTIDE SEQUENCE</scope>
    <source>
        <strain evidence="3">CCM 8606</strain>
    </source>
</reference>
<protein>
    <submittedName>
        <fullName evidence="3">DNA repair ATPase</fullName>
    </submittedName>
</protein>
<feature type="compositionally biased region" description="Polar residues" evidence="2">
    <location>
        <begin position="1"/>
        <end position="18"/>
    </location>
</feature>
<evidence type="ECO:0000313" key="4">
    <source>
        <dbReference type="Proteomes" id="UP000619536"/>
    </source>
</evidence>
<keyword evidence="1" id="KW-0175">Coiled coil</keyword>
<feature type="coiled-coil region" evidence="1">
    <location>
        <begin position="141"/>
        <end position="172"/>
    </location>
</feature>
<proteinExistence type="predicted"/>
<dbReference type="Proteomes" id="UP000619536">
    <property type="component" value="Unassembled WGS sequence"/>
</dbReference>
<reference evidence="3" key="1">
    <citation type="journal article" date="2014" name="Int. J. Syst. Evol. Microbiol.">
        <title>Complete genome sequence of Corynebacterium casei LMG S-19264T (=DSM 44701T), isolated from a smear-ripened cheese.</title>
        <authorList>
            <consortium name="US DOE Joint Genome Institute (JGI-PGF)"/>
            <person name="Walter F."/>
            <person name="Albersmeier A."/>
            <person name="Kalinowski J."/>
            <person name="Ruckert C."/>
        </authorList>
    </citation>
    <scope>NUCLEOTIDE SEQUENCE</scope>
    <source>
        <strain evidence="3">CCM 8606</strain>
    </source>
</reference>
<evidence type="ECO:0000313" key="3">
    <source>
        <dbReference type="EMBL" id="GGI13204.1"/>
    </source>
</evidence>
<dbReference type="Pfam" id="PF03993">
    <property type="entry name" value="DUF349"/>
    <property type="match status" value="3"/>
</dbReference>
<dbReference type="RefSeq" id="WP_188354630.1">
    <property type="nucleotide sequence ID" value="NZ_BMDH01000001.1"/>
</dbReference>
<gene>
    <name evidence="3" type="ORF">GCM10007377_04790</name>
</gene>
<name>A0A8J3EXT9_9BIFI</name>
<evidence type="ECO:0000256" key="1">
    <source>
        <dbReference type="SAM" id="Coils"/>
    </source>
</evidence>
<organism evidence="3 4">
    <name type="scientific">Galliscardovia ingluviei</name>
    <dbReference type="NCBI Taxonomy" id="1769422"/>
    <lineage>
        <taxon>Bacteria</taxon>
        <taxon>Bacillati</taxon>
        <taxon>Actinomycetota</taxon>
        <taxon>Actinomycetes</taxon>
        <taxon>Bifidobacteriales</taxon>
        <taxon>Bifidobacteriaceae</taxon>
        <taxon>Galliscardovia</taxon>
    </lineage>
</organism>
<dbReference type="EMBL" id="BMDH01000001">
    <property type="protein sequence ID" value="GGI13204.1"/>
    <property type="molecule type" value="Genomic_DNA"/>
</dbReference>
<evidence type="ECO:0000256" key="2">
    <source>
        <dbReference type="SAM" id="MobiDB-lite"/>
    </source>
</evidence>
<keyword evidence="4" id="KW-1185">Reference proteome</keyword>
<dbReference type="InterPro" id="IPR007139">
    <property type="entry name" value="DUF349"/>
</dbReference>
<sequence length="461" mass="51468">MPNTAASTPENVSATPQATPAVPKPHAPTPAALAKTAPKVANAQVAGSQEELAQAESFGRVADDGTVFVREGESERAVGQYADTDAQSALRLFATRYLDLKARLQVFATRLSSPQIKIREIDESLKNLTQELVEPAVVGDIAALKEQLASLSEEAQKRKEEITEARKAAVAKAIEERTAIVEQAEALAQSLGNSTNWRQTADKFRELFEQWQAHQRSSVRIDRAQADELWKRFSAARTSFNQARRKWAQSRDAQRAQAKSLKEAIIEQAESLKDSTDWANTSRQFNELMEQWKQSGRAGRQEDDALWARFRAAADTFFNARQADRDQTSQTERDNLAKKEALLVKAEALVPVHDEQAAKQAREALAAIQEEWDAIGFVPRQEVRRIESRLDAVEQQIKAAEDAVWSQTDPETDARKSEFTAQLEAQLAQLDQQIAAETDEARKAKLQAERATKEQWLNAVR</sequence>
<accession>A0A8J3EXT9</accession>
<dbReference type="AlphaFoldDB" id="A0A8J3EXT9"/>
<feature type="compositionally biased region" description="Low complexity" evidence="2">
    <location>
        <begin position="29"/>
        <end position="43"/>
    </location>
</feature>
<feature type="region of interest" description="Disordered" evidence="2">
    <location>
        <begin position="1"/>
        <end position="48"/>
    </location>
</feature>
<feature type="coiled-coil region" evidence="1">
    <location>
        <begin position="383"/>
        <end position="454"/>
    </location>
</feature>